<sequence length="99" mass="11338">MDDTDRKPFVLALDTKTRPPQSLAIDSFQQYDVASISPPPNRIQDDKPDITRDTRVTIRALDSQYQTGNYRCQKGQHIRAIQIFSTQCLLSHSSDNVMR</sequence>
<dbReference type="OrthoDB" id="9766527at2"/>
<dbReference type="KEGG" id="vga:BSQ33_11025"/>
<proteinExistence type="predicted"/>
<protein>
    <submittedName>
        <fullName evidence="1">Uncharacterized protein</fullName>
    </submittedName>
</protein>
<accession>A0A1Z2SG59</accession>
<dbReference type="AlphaFoldDB" id="A0A1Z2SG59"/>
<gene>
    <name evidence="1" type="ORF">BSQ33_11025</name>
</gene>
<organism evidence="1 2">
    <name type="scientific">Vibrio gazogenes</name>
    <dbReference type="NCBI Taxonomy" id="687"/>
    <lineage>
        <taxon>Bacteria</taxon>
        <taxon>Pseudomonadati</taxon>
        <taxon>Pseudomonadota</taxon>
        <taxon>Gammaproteobacteria</taxon>
        <taxon>Vibrionales</taxon>
        <taxon>Vibrionaceae</taxon>
        <taxon>Vibrio</taxon>
    </lineage>
</organism>
<dbReference type="EMBL" id="CP018835">
    <property type="protein sequence ID" value="ASA56180.1"/>
    <property type="molecule type" value="Genomic_DNA"/>
</dbReference>
<reference evidence="1 2" key="1">
    <citation type="submission" date="2016-12" db="EMBL/GenBank/DDBJ databases">
        <authorList>
            <person name="Song W.-J."/>
            <person name="Kurnit D.M."/>
        </authorList>
    </citation>
    <scope>NUCLEOTIDE SEQUENCE [LARGE SCALE GENOMIC DNA]</scope>
    <source>
        <strain evidence="1 2">ATCC 43942</strain>
    </source>
</reference>
<evidence type="ECO:0000313" key="1">
    <source>
        <dbReference type="EMBL" id="ASA56180.1"/>
    </source>
</evidence>
<dbReference type="RefSeq" id="WP_021020234.1">
    <property type="nucleotide sequence ID" value="NZ_CP018835.1"/>
</dbReference>
<dbReference type="Proteomes" id="UP000196708">
    <property type="component" value="Chromosome 1"/>
</dbReference>
<evidence type="ECO:0000313" key="2">
    <source>
        <dbReference type="Proteomes" id="UP000196708"/>
    </source>
</evidence>
<name>A0A1Z2SG59_VIBGA</name>